<dbReference type="InterPro" id="IPR010239">
    <property type="entry name" value="CHP02001"/>
</dbReference>
<dbReference type="EMBL" id="WTZA01000001">
    <property type="protein sequence ID" value="MXO74663.1"/>
    <property type="molecule type" value="Genomic_DNA"/>
</dbReference>
<dbReference type="NCBIfam" id="TIGR02001">
    <property type="entry name" value="gcw_chp"/>
    <property type="match status" value="1"/>
</dbReference>
<sequence length="252" mass="25160">MFLSTRGIVGALLAASAMAATPAFAQDASPGLGAFTVSGSATAVTDYRFRGVSRSGGDPAIQGGVTVAHDSGFYAGTWASSIDDGGTDLYGDVELDVFGGWSGGVAEGVGIDVGLLYYAFPTNGPGVDAGFFEPYATVTGDLGPLSARAGVNYAWSQDALGGGDNLYIHTELSSGIPTTPLTVTARLGYTDGPLAPPLLAGTGDRTGFDWSLGAKATVLGGLTLGAAYVGSEGPGIDGFTDDTVVFSLGASF</sequence>
<evidence type="ECO:0000256" key="1">
    <source>
        <dbReference type="SAM" id="SignalP"/>
    </source>
</evidence>
<dbReference type="Pfam" id="PF09694">
    <property type="entry name" value="Gcw_chp"/>
    <property type="match status" value="1"/>
</dbReference>
<comment type="caution">
    <text evidence="2">The sequence shown here is derived from an EMBL/GenBank/DDBJ whole genome shotgun (WGS) entry which is preliminary data.</text>
</comment>
<organism evidence="2 3">
    <name type="scientific">Tsuneonella aeria</name>
    <dbReference type="NCBI Taxonomy" id="1837929"/>
    <lineage>
        <taxon>Bacteria</taxon>
        <taxon>Pseudomonadati</taxon>
        <taxon>Pseudomonadota</taxon>
        <taxon>Alphaproteobacteria</taxon>
        <taxon>Sphingomonadales</taxon>
        <taxon>Erythrobacteraceae</taxon>
        <taxon>Tsuneonella</taxon>
    </lineage>
</organism>
<gene>
    <name evidence="2" type="ORF">GRI40_05425</name>
</gene>
<feature type="chain" id="PRO_5026094565" evidence="1">
    <location>
        <begin position="26"/>
        <end position="252"/>
    </location>
</feature>
<keyword evidence="1" id="KW-0732">Signal</keyword>
<protein>
    <submittedName>
        <fullName evidence="2">Uncharacterized protein</fullName>
    </submittedName>
</protein>
<evidence type="ECO:0000313" key="2">
    <source>
        <dbReference type="EMBL" id="MXO74663.1"/>
    </source>
</evidence>
<evidence type="ECO:0000313" key="3">
    <source>
        <dbReference type="Proteomes" id="UP000439522"/>
    </source>
</evidence>
<dbReference type="OrthoDB" id="9793561at2"/>
<dbReference type="Proteomes" id="UP000439522">
    <property type="component" value="Unassembled WGS sequence"/>
</dbReference>
<proteinExistence type="predicted"/>
<dbReference type="RefSeq" id="WP_160610399.1">
    <property type="nucleotide sequence ID" value="NZ_WTZA01000001.1"/>
</dbReference>
<keyword evidence="3" id="KW-1185">Reference proteome</keyword>
<reference evidence="2 3" key="1">
    <citation type="submission" date="2019-12" db="EMBL/GenBank/DDBJ databases">
        <title>Genomic-based taxomic classification of the family Erythrobacteraceae.</title>
        <authorList>
            <person name="Xu L."/>
        </authorList>
    </citation>
    <scope>NUCLEOTIDE SEQUENCE [LARGE SCALE GENOMIC DNA]</scope>
    <source>
        <strain evidence="2 3">100921-2</strain>
    </source>
</reference>
<name>A0A6I4TC86_9SPHN</name>
<dbReference type="AlphaFoldDB" id="A0A6I4TC86"/>
<feature type="signal peptide" evidence="1">
    <location>
        <begin position="1"/>
        <end position="25"/>
    </location>
</feature>
<accession>A0A6I4TC86</accession>